<dbReference type="InterPro" id="IPR029044">
    <property type="entry name" value="Nucleotide-diphossugar_trans"/>
</dbReference>
<evidence type="ECO:0000313" key="2">
    <source>
        <dbReference type="Proteomes" id="UP001501196"/>
    </source>
</evidence>
<name>A0ABP5FMY0_9MICO</name>
<sequence>MTARAAGADPADLETVVAVVAKECRPGRVKTRLTPPFTPEQAAALAEAALLDTLDAVAALPVRRRVLYFDGDVVPDAAAGFEVLPQSAGELDDRLGHLFDVLDAPTLLVGMDTPQLAAGHVAAALDPDAEVDAWLGPATDGGFWALAMREPDGDVIRGVPMSRDDTGRRQLERLRESGRTVGLLGELTDVDTADSAASVARSAPGGRFARLHRELTGGGAP</sequence>
<dbReference type="PANTHER" id="PTHR36529:SF1">
    <property type="entry name" value="GLYCOSYLTRANSFERASE"/>
    <property type="match status" value="1"/>
</dbReference>
<dbReference type="Pfam" id="PF09837">
    <property type="entry name" value="DUF2064"/>
    <property type="match status" value="1"/>
</dbReference>
<dbReference type="PANTHER" id="PTHR36529">
    <property type="entry name" value="SLL1095 PROTEIN"/>
    <property type="match status" value="1"/>
</dbReference>
<reference evidence="2" key="1">
    <citation type="journal article" date="2019" name="Int. J. Syst. Evol. Microbiol.">
        <title>The Global Catalogue of Microorganisms (GCM) 10K type strain sequencing project: providing services to taxonomists for standard genome sequencing and annotation.</title>
        <authorList>
            <consortium name="The Broad Institute Genomics Platform"/>
            <consortium name="The Broad Institute Genome Sequencing Center for Infectious Disease"/>
            <person name="Wu L."/>
            <person name="Ma J."/>
        </authorList>
    </citation>
    <scope>NUCLEOTIDE SEQUENCE [LARGE SCALE GENOMIC DNA]</scope>
    <source>
        <strain evidence="2">JCM 15672</strain>
    </source>
</reference>
<comment type="caution">
    <text evidence="1">The sequence shown here is derived from an EMBL/GenBank/DDBJ whole genome shotgun (WGS) entry which is preliminary data.</text>
</comment>
<dbReference type="EMBL" id="BAAAPW010000002">
    <property type="protein sequence ID" value="GAA2030334.1"/>
    <property type="molecule type" value="Genomic_DNA"/>
</dbReference>
<accession>A0ABP5FMY0</accession>
<gene>
    <name evidence="1" type="ORF">GCM10009819_12510</name>
</gene>
<dbReference type="Gene3D" id="3.90.550.10">
    <property type="entry name" value="Spore Coat Polysaccharide Biosynthesis Protein SpsA, Chain A"/>
    <property type="match status" value="1"/>
</dbReference>
<dbReference type="Proteomes" id="UP001501196">
    <property type="component" value="Unassembled WGS sequence"/>
</dbReference>
<organism evidence="1 2">
    <name type="scientific">Agromyces tropicus</name>
    <dbReference type="NCBI Taxonomy" id="555371"/>
    <lineage>
        <taxon>Bacteria</taxon>
        <taxon>Bacillati</taxon>
        <taxon>Actinomycetota</taxon>
        <taxon>Actinomycetes</taxon>
        <taxon>Micrococcales</taxon>
        <taxon>Microbacteriaceae</taxon>
        <taxon>Agromyces</taxon>
    </lineage>
</organism>
<protein>
    <submittedName>
        <fullName evidence="1">DUF2064 domain-containing protein</fullName>
    </submittedName>
</protein>
<proteinExistence type="predicted"/>
<dbReference type="RefSeq" id="WP_344370508.1">
    <property type="nucleotide sequence ID" value="NZ_BAAAPW010000002.1"/>
</dbReference>
<evidence type="ECO:0000313" key="1">
    <source>
        <dbReference type="EMBL" id="GAA2030334.1"/>
    </source>
</evidence>
<keyword evidence="2" id="KW-1185">Reference proteome</keyword>
<dbReference type="InterPro" id="IPR018641">
    <property type="entry name" value="Trfase_1_rSAM/seldom-assoc"/>
</dbReference>
<dbReference type="SUPFAM" id="SSF53448">
    <property type="entry name" value="Nucleotide-diphospho-sugar transferases"/>
    <property type="match status" value="1"/>
</dbReference>